<name>A0AAE0MGC0_9PEZI</name>
<dbReference type="Proteomes" id="UP001283341">
    <property type="component" value="Unassembled WGS sequence"/>
</dbReference>
<keyword evidence="2" id="KW-1185">Reference proteome</keyword>
<evidence type="ECO:0000313" key="1">
    <source>
        <dbReference type="EMBL" id="KAK3329974.1"/>
    </source>
</evidence>
<dbReference type="AlphaFoldDB" id="A0AAE0MGC0"/>
<organism evidence="1 2">
    <name type="scientific">Apodospora peruviana</name>
    <dbReference type="NCBI Taxonomy" id="516989"/>
    <lineage>
        <taxon>Eukaryota</taxon>
        <taxon>Fungi</taxon>
        <taxon>Dikarya</taxon>
        <taxon>Ascomycota</taxon>
        <taxon>Pezizomycotina</taxon>
        <taxon>Sordariomycetes</taxon>
        <taxon>Sordariomycetidae</taxon>
        <taxon>Sordariales</taxon>
        <taxon>Lasiosphaeriaceae</taxon>
        <taxon>Apodospora</taxon>
    </lineage>
</organism>
<gene>
    <name evidence="1" type="ORF">B0H66DRAFT_42411</name>
</gene>
<sequence>MSARLYSMRITAAGEFGIVATVIKDPSGWSSLVYVSRTRGSSVGDRVLGIAIPALSPLAKKTKQRAYSSLYFVSLLLSCLGGNCIHRPRHRAQRAERRSLPGHQRGPAPLALVLKTHFVLVAFFQSGLATIDRLPSFSAATRIMKRTPLRNPADFVCQNATVSRRSISLSRANDVCQVVVGAAAHQHLGDGQCRHGNDGFVVAGVPCCVR</sequence>
<dbReference type="EMBL" id="JAUEDM010000001">
    <property type="protein sequence ID" value="KAK3329974.1"/>
    <property type="molecule type" value="Genomic_DNA"/>
</dbReference>
<proteinExistence type="predicted"/>
<comment type="caution">
    <text evidence="1">The sequence shown here is derived from an EMBL/GenBank/DDBJ whole genome shotgun (WGS) entry which is preliminary data.</text>
</comment>
<protein>
    <submittedName>
        <fullName evidence="1">Uncharacterized protein</fullName>
    </submittedName>
</protein>
<reference evidence="1" key="2">
    <citation type="submission" date="2023-06" db="EMBL/GenBank/DDBJ databases">
        <authorList>
            <consortium name="Lawrence Berkeley National Laboratory"/>
            <person name="Haridas S."/>
            <person name="Hensen N."/>
            <person name="Bonometti L."/>
            <person name="Westerberg I."/>
            <person name="Brannstrom I.O."/>
            <person name="Guillou S."/>
            <person name="Cros-Aarteil S."/>
            <person name="Calhoun S."/>
            <person name="Kuo A."/>
            <person name="Mondo S."/>
            <person name="Pangilinan J."/>
            <person name="Riley R."/>
            <person name="Labutti K."/>
            <person name="Andreopoulos B."/>
            <person name="Lipzen A."/>
            <person name="Chen C."/>
            <person name="Yanf M."/>
            <person name="Daum C."/>
            <person name="Ng V."/>
            <person name="Clum A."/>
            <person name="Steindorff A."/>
            <person name="Ohm R."/>
            <person name="Martin F."/>
            <person name="Silar P."/>
            <person name="Natvig D."/>
            <person name="Lalanne C."/>
            <person name="Gautier V."/>
            <person name="Ament-Velasquez S.L."/>
            <person name="Kruys A."/>
            <person name="Hutchinson M.I."/>
            <person name="Powell A.J."/>
            <person name="Barry K."/>
            <person name="Miller A.N."/>
            <person name="Grigoriev I.V."/>
            <person name="Debuchy R."/>
            <person name="Gladieux P."/>
            <person name="Thoren M.H."/>
            <person name="Johannesson H."/>
        </authorList>
    </citation>
    <scope>NUCLEOTIDE SEQUENCE</scope>
    <source>
        <strain evidence="1">CBS 118394</strain>
    </source>
</reference>
<reference evidence="1" key="1">
    <citation type="journal article" date="2023" name="Mol. Phylogenet. Evol.">
        <title>Genome-scale phylogeny and comparative genomics of the fungal order Sordariales.</title>
        <authorList>
            <person name="Hensen N."/>
            <person name="Bonometti L."/>
            <person name="Westerberg I."/>
            <person name="Brannstrom I.O."/>
            <person name="Guillou S."/>
            <person name="Cros-Aarteil S."/>
            <person name="Calhoun S."/>
            <person name="Haridas S."/>
            <person name="Kuo A."/>
            <person name="Mondo S."/>
            <person name="Pangilinan J."/>
            <person name="Riley R."/>
            <person name="LaButti K."/>
            <person name="Andreopoulos B."/>
            <person name="Lipzen A."/>
            <person name="Chen C."/>
            <person name="Yan M."/>
            <person name="Daum C."/>
            <person name="Ng V."/>
            <person name="Clum A."/>
            <person name="Steindorff A."/>
            <person name="Ohm R.A."/>
            <person name="Martin F."/>
            <person name="Silar P."/>
            <person name="Natvig D.O."/>
            <person name="Lalanne C."/>
            <person name="Gautier V."/>
            <person name="Ament-Velasquez S.L."/>
            <person name="Kruys A."/>
            <person name="Hutchinson M.I."/>
            <person name="Powell A.J."/>
            <person name="Barry K."/>
            <person name="Miller A.N."/>
            <person name="Grigoriev I.V."/>
            <person name="Debuchy R."/>
            <person name="Gladieux P."/>
            <person name="Hiltunen Thoren M."/>
            <person name="Johannesson H."/>
        </authorList>
    </citation>
    <scope>NUCLEOTIDE SEQUENCE</scope>
    <source>
        <strain evidence="1">CBS 118394</strain>
    </source>
</reference>
<evidence type="ECO:0000313" key="2">
    <source>
        <dbReference type="Proteomes" id="UP001283341"/>
    </source>
</evidence>
<accession>A0AAE0MGC0</accession>